<accession>A0A1I4XYB4</accession>
<dbReference type="RefSeq" id="WP_091192654.1">
    <property type="nucleotide sequence ID" value="NZ_FOVE01000006.1"/>
</dbReference>
<keyword evidence="4" id="KW-1185">Reference proteome</keyword>
<dbReference type="Proteomes" id="UP000242869">
    <property type="component" value="Unassembled WGS sequence"/>
</dbReference>
<dbReference type="OrthoDB" id="9126970at2"/>
<sequence length="417" mass="44750">MNKSSRALLVLAALAGLIASAPLALPYQRLIPDLQSQLGQRLHSKITIGQIDFSYLPRPAFTLKQVRIENREIATIGTITIPASLRLLLSAGRDLDEIQARNISLPPHFALALPGIFSTTGSNDFRIRKVRLANASLVWKQESLGPADAMLDFKPDGTIDNLTLESADGHAVLQIRPTNRTGNFDVLFNAKDWKPPFNPGIKFDAIRLEGLASADSLRITEARASLYDGALTGNARLDWHQRPTLTGQISARGIKAEPLLSLFSPETRVSGQLAGDGIFRYESATIKTLLDAPRLQGNFILNEGMIHNLDLASALKSTDAGPRRQGGQTSFSLFSGNIRVQGRDVSLRNLKLEAGKFRAQGEATIRAGKLAGGATLTLASGNILAGGHVTFGGTLAAPELQSGGTWRPAPDAGEETQ</sequence>
<dbReference type="InterPro" id="IPR007844">
    <property type="entry name" value="AsmA"/>
</dbReference>
<reference evidence="4" key="1">
    <citation type="submission" date="2016-10" db="EMBL/GenBank/DDBJ databases">
        <authorList>
            <person name="Varghese N."/>
            <person name="Submissions S."/>
        </authorList>
    </citation>
    <scope>NUCLEOTIDE SEQUENCE [LARGE SCALE GENOMIC DNA]</scope>
    <source>
        <strain evidence="4">DSM 6150</strain>
    </source>
</reference>
<dbReference type="GO" id="GO:0090313">
    <property type="term" value="P:regulation of protein targeting to membrane"/>
    <property type="evidence" value="ECO:0007669"/>
    <property type="project" value="TreeGrafter"/>
</dbReference>
<protein>
    <submittedName>
        <fullName evidence="3">AsmA-like C-terminal region</fullName>
    </submittedName>
</protein>
<dbReference type="AlphaFoldDB" id="A0A1I4XYB4"/>
<dbReference type="EMBL" id="FOVE01000006">
    <property type="protein sequence ID" value="SFN30736.1"/>
    <property type="molecule type" value="Genomic_DNA"/>
</dbReference>
<feature type="domain" description="AsmA" evidence="2">
    <location>
        <begin position="217"/>
        <end position="338"/>
    </location>
</feature>
<dbReference type="GO" id="GO:0005886">
    <property type="term" value="C:plasma membrane"/>
    <property type="evidence" value="ECO:0007669"/>
    <property type="project" value="TreeGrafter"/>
</dbReference>
<evidence type="ECO:0000313" key="4">
    <source>
        <dbReference type="Proteomes" id="UP000242869"/>
    </source>
</evidence>
<evidence type="ECO:0000313" key="3">
    <source>
        <dbReference type="EMBL" id="SFN30736.1"/>
    </source>
</evidence>
<dbReference type="PANTHER" id="PTHR30441:SF4">
    <property type="entry name" value="PROTEIN ASMA"/>
    <property type="match status" value="1"/>
</dbReference>
<name>A0A1I4XYB4_9NEIS</name>
<evidence type="ECO:0000256" key="1">
    <source>
        <dbReference type="SAM" id="MobiDB-lite"/>
    </source>
</evidence>
<gene>
    <name evidence="3" type="ORF">SAMN05660284_01175</name>
</gene>
<dbReference type="PANTHER" id="PTHR30441">
    <property type="entry name" value="DUF748 DOMAIN-CONTAINING PROTEIN"/>
    <property type="match status" value="1"/>
</dbReference>
<dbReference type="Pfam" id="PF05170">
    <property type="entry name" value="AsmA"/>
    <property type="match status" value="1"/>
</dbReference>
<dbReference type="InterPro" id="IPR052894">
    <property type="entry name" value="AsmA-related"/>
</dbReference>
<organism evidence="3 4">
    <name type="scientific">Formivibrio citricus</name>
    <dbReference type="NCBI Taxonomy" id="83765"/>
    <lineage>
        <taxon>Bacteria</taxon>
        <taxon>Pseudomonadati</taxon>
        <taxon>Pseudomonadota</taxon>
        <taxon>Betaproteobacteria</taxon>
        <taxon>Neisseriales</taxon>
        <taxon>Chitinibacteraceae</taxon>
        <taxon>Formivibrio</taxon>
    </lineage>
</organism>
<feature type="region of interest" description="Disordered" evidence="1">
    <location>
        <begin position="397"/>
        <end position="417"/>
    </location>
</feature>
<evidence type="ECO:0000259" key="2">
    <source>
        <dbReference type="Pfam" id="PF05170"/>
    </source>
</evidence>
<proteinExistence type="predicted"/>